<evidence type="ECO:0000313" key="1">
    <source>
        <dbReference type="EMBL" id="MCO1337108.1"/>
    </source>
</evidence>
<accession>A0A9X2J7F0</accession>
<comment type="caution">
    <text evidence="1">The sequence shown here is derived from an EMBL/GenBank/DDBJ whole genome shotgun (WGS) entry which is preliminary data.</text>
</comment>
<reference evidence="1" key="1">
    <citation type="journal article" date="2022" name="Arch. Microbiol.">
        <title>Microbulbifer okhotskensis sp. nov., isolated from a deep bottom sediment of the Okhotsk Sea.</title>
        <authorList>
            <person name="Romanenko L."/>
            <person name="Kurilenko V."/>
            <person name="Otstavnykh N."/>
            <person name="Velansky P."/>
            <person name="Isaeva M."/>
            <person name="Mikhailov V."/>
        </authorList>
    </citation>
    <scope>NUCLEOTIDE SEQUENCE</scope>
    <source>
        <strain evidence="1">OS29</strain>
    </source>
</reference>
<organism evidence="1 2">
    <name type="scientific">Microbulbifer okhotskensis</name>
    <dbReference type="NCBI Taxonomy" id="2926617"/>
    <lineage>
        <taxon>Bacteria</taxon>
        <taxon>Pseudomonadati</taxon>
        <taxon>Pseudomonadota</taxon>
        <taxon>Gammaproteobacteria</taxon>
        <taxon>Cellvibrionales</taxon>
        <taxon>Microbulbiferaceae</taxon>
        <taxon>Microbulbifer</taxon>
    </lineage>
</organism>
<dbReference type="EMBL" id="JALBWM010000370">
    <property type="protein sequence ID" value="MCO1337108.1"/>
    <property type="molecule type" value="Genomic_DNA"/>
</dbReference>
<name>A0A9X2J7F0_9GAMM</name>
<keyword evidence="2" id="KW-1185">Reference proteome</keyword>
<dbReference type="RefSeq" id="WP_252473352.1">
    <property type="nucleotide sequence ID" value="NZ_JALBWM010000370.1"/>
</dbReference>
<dbReference type="Proteomes" id="UP001139028">
    <property type="component" value="Unassembled WGS sequence"/>
</dbReference>
<gene>
    <name evidence="1" type="ORF">MO867_22550</name>
</gene>
<protein>
    <submittedName>
        <fullName evidence="1">Uncharacterized protein</fullName>
    </submittedName>
</protein>
<proteinExistence type="predicted"/>
<sequence length="137" mass="16155">EISQGITKREEQVCYRADIPYVTPADGGWRPSIHMPRWASRITLEITAIRIQRIQDISEEDAKAEGLRWHSLYREWGGVELHPDSRPDLPQWRWYDNPVEAFKNLWESINGAGSWDQNPWVWVIEFRRVEQQAEIAA</sequence>
<evidence type="ECO:0000313" key="2">
    <source>
        <dbReference type="Proteomes" id="UP001139028"/>
    </source>
</evidence>
<feature type="non-terminal residue" evidence="1">
    <location>
        <position position="1"/>
    </location>
</feature>
<dbReference type="AlphaFoldDB" id="A0A9X2J7F0"/>